<proteinExistence type="inferred from homology"/>
<dbReference type="GO" id="GO:0004712">
    <property type="term" value="F:protein serine/threonine/tyrosine kinase activity"/>
    <property type="evidence" value="ECO:0007669"/>
    <property type="project" value="UniProtKB-EC"/>
</dbReference>
<evidence type="ECO:0000259" key="14">
    <source>
        <dbReference type="PROSITE" id="PS50011"/>
    </source>
</evidence>
<dbReference type="GO" id="GO:0005634">
    <property type="term" value="C:nucleus"/>
    <property type="evidence" value="ECO:0007669"/>
    <property type="project" value="TreeGrafter"/>
</dbReference>
<dbReference type="FunFam" id="3.30.200.20:FF:000127">
    <property type="entry name" value="Putative dual specificity tyrosine-phosphorylation-regulated kinase 2"/>
    <property type="match status" value="1"/>
</dbReference>
<evidence type="ECO:0000256" key="2">
    <source>
        <dbReference type="ARBA" id="ARBA00013203"/>
    </source>
</evidence>
<dbReference type="GO" id="GO:0005524">
    <property type="term" value="F:ATP binding"/>
    <property type="evidence" value="ECO:0007669"/>
    <property type="project" value="UniProtKB-UniRule"/>
</dbReference>
<dbReference type="SMART" id="SM00220">
    <property type="entry name" value="S_TKc"/>
    <property type="match status" value="1"/>
</dbReference>
<dbReference type="PANTHER" id="PTHR24058:SF22">
    <property type="entry name" value="DUAL SPECIFICITY TYROSINE-PHOSPHORYLATION-REGULATED KINASE 4"/>
    <property type="match status" value="1"/>
</dbReference>
<protein>
    <recommendedName>
        <fullName evidence="2">dual-specificity kinase</fullName>
        <ecNumber evidence="2">2.7.12.1</ecNumber>
    </recommendedName>
</protein>
<dbReference type="InterPro" id="IPR000719">
    <property type="entry name" value="Prot_kinase_dom"/>
</dbReference>
<evidence type="ECO:0000256" key="5">
    <source>
        <dbReference type="ARBA" id="ARBA00022679"/>
    </source>
</evidence>
<evidence type="ECO:0000256" key="10">
    <source>
        <dbReference type="ARBA" id="ARBA00049308"/>
    </source>
</evidence>
<keyword evidence="6 12" id="KW-0547">Nucleotide-binding</keyword>
<evidence type="ECO:0000256" key="6">
    <source>
        <dbReference type="ARBA" id="ARBA00022741"/>
    </source>
</evidence>
<dbReference type="Gene3D" id="3.30.10.30">
    <property type="entry name" value="DYRK"/>
    <property type="match status" value="1"/>
</dbReference>
<gene>
    <name evidence="15" type="ORF">TSIB3V08_LOCUS921</name>
</gene>
<feature type="region of interest" description="Disordered" evidence="13">
    <location>
        <begin position="101"/>
        <end position="126"/>
    </location>
</feature>
<dbReference type="Gene3D" id="3.30.200.20">
    <property type="entry name" value="Phosphorylase Kinase, domain 1"/>
    <property type="match status" value="1"/>
</dbReference>
<dbReference type="InterPro" id="IPR017441">
    <property type="entry name" value="Protein_kinase_ATP_BS"/>
</dbReference>
<comment type="similarity">
    <text evidence="1">Belongs to the protein kinase superfamily. CMGC Ser/Thr protein kinase family. MNB/DYRK subfamily.</text>
</comment>
<dbReference type="InterPro" id="IPR008271">
    <property type="entry name" value="Ser/Thr_kinase_AS"/>
</dbReference>
<dbReference type="FunFam" id="1.10.510.10:FF:000112">
    <property type="entry name" value="Putative dual specificity tyrosine-phosphorylation-regulated kinase 2"/>
    <property type="match status" value="1"/>
</dbReference>
<dbReference type="SUPFAM" id="SSF48452">
    <property type="entry name" value="TPR-like"/>
    <property type="match status" value="1"/>
</dbReference>
<evidence type="ECO:0000256" key="12">
    <source>
        <dbReference type="PROSITE-ProRule" id="PRU10141"/>
    </source>
</evidence>
<dbReference type="GO" id="GO:0005856">
    <property type="term" value="C:cytoskeleton"/>
    <property type="evidence" value="ECO:0007669"/>
    <property type="project" value="TreeGrafter"/>
</dbReference>
<sequence length="895" mass="99630">MPECTMSVKVKVGYLGPPPHLQSALFYPLQGHHQKLPALGGGVVTASSRLHAAAAAAPHGDCGRTSSAAAQQHQASTPVSGCLPPVLHPQNNGNNSYHAVTNNNNNTSNGNSGGERLDPHGKRLPLSPQESLKYYANRLTQYERIEIEEYPEVWYLGLDACKIHGDPQNGEFDDDNGSYNKVLHDHISYRYEILEVIGKGSFGQVIRALDHKTNQHIAIKIIRNKKRFHHQALIEVRILDDLRKKDKDGTHNIIHMLEYFYFRNHLCISFELMSLNLYELIKKNNYQGFSLSLIRRFANSLVQCLKLLHKENIIHCDLKPENVLLKQRGSSSIKVIDFGSSCYFHQRMYTYIQSRFYRSPEVILGLPYGTAIDMWSLGCILAELYTGYPLFPGENEVEQLACIMEVLGPPPKEVIANASRRRLFFDSKGNPRCVTNSKGRKRKPGSKDLSLAIRCNDTIFVDFIARCLEWDAKKRLTPEDALRHEFLQPTSSSSSTSSSAQQHELRRSPSEVTTAHRRGQQTTVNTDTSDQQYSLYRLYRGKKSGSKLLAGEVENTVTTNGIIAKAKVNGVSSTNGSSRAVSDLVANLSDQNLDDSGTFLPPILIGNATAPRHDTSASVFLLSPELLPTLFVQNDTKDGDTRKAKEILLVAVKLASQCRMACVGVPCVYDMLATIAYSQGDVYRAEELLIEAIDLLVHSGLPEWDNQIVNFNLKLSKIYAAIGEDPLAELGYKNCVEVQQGKVVDGVVEEDSAMLLISIHFWYGMFLQSRGRYGEARDHFEEAYAMSAHTKSILSSQLMVILYHLSEVTFAAGDMDSTLKHLLSAVVLGRGSKHPDLPLYYAKIGVVYLHKGAYDQAKAWCSTAKRVATFNRNMEAEGEANSCLLKLMKLESDAG</sequence>
<dbReference type="EMBL" id="OC000248">
    <property type="protein sequence ID" value="CAD7256641.1"/>
    <property type="molecule type" value="Genomic_DNA"/>
</dbReference>
<evidence type="ECO:0000256" key="7">
    <source>
        <dbReference type="ARBA" id="ARBA00022777"/>
    </source>
</evidence>
<keyword evidence="3" id="KW-0723">Serine/threonine-protein kinase</keyword>
<feature type="compositionally biased region" description="Low complexity" evidence="13">
    <location>
        <begin position="101"/>
        <end position="110"/>
    </location>
</feature>
<dbReference type="PROSITE" id="PS50011">
    <property type="entry name" value="PROTEIN_KINASE_DOM"/>
    <property type="match status" value="1"/>
</dbReference>
<dbReference type="Gene3D" id="1.10.510.10">
    <property type="entry name" value="Transferase(Phosphotransferase) domain 1"/>
    <property type="match status" value="1"/>
</dbReference>
<keyword evidence="7" id="KW-0418">Kinase</keyword>
<feature type="region of interest" description="Disordered" evidence="13">
    <location>
        <begin position="486"/>
        <end position="527"/>
    </location>
</feature>
<dbReference type="Pfam" id="PF13374">
    <property type="entry name" value="TPR_10"/>
    <property type="match status" value="1"/>
</dbReference>
<dbReference type="InterPro" id="IPR011990">
    <property type="entry name" value="TPR-like_helical_dom_sf"/>
</dbReference>
<evidence type="ECO:0000256" key="13">
    <source>
        <dbReference type="SAM" id="MobiDB-lite"/>
    </source>
</evidence>
<dbReference type="Pfam" id="PF00069">
    <property type="entry name" value="Pkinase"/>
    <property type="match status" value="1"/>
</dbReference>
<feature type="domain" description="Protein kinase" evidence="14">
    <location>
        <begin position="191"/>
        <end position="487"/>
    </location>
</feature>
<reference evidence="15" key="1">
    <citation type="submission" date="2020-11" db="EMBL/GenBank/DDBJ databases">
        <authorList>
            <person name="Tran Van P."/>
        </authorList>
    </citation>
    <scope>NUCLEOTIDE SEQUENCE</scope>
</reference>
<evidence type="ECO:0000256" key="8">
    <source>
        <dbReference type="ARBA" id="ARBA00022840"/>
    </source>
</evidence>
<dbReference type="InterPro" id="IPR042521">
    <property type="entry name" value="DYRK"/>
</dbReference>
<dbReference type="GO" id="GO:0004674">
    <property type="term" value="F:protein serine/threonine kinase activity"/>
    <property type="evidence" value="ECO:0007669"/>
    <property type="project" value="UniProtKB-KW"/>
</dbReference>
<evidence type="ECO:0000256" key="3">
    <source>
        <dbReference type="ARBA" id="ARBA00022527"/>
    </source>
</evidence>
<dbReference type="EC" id="2.7.12.1" evidence="2"/>
<dbReference type="GO" id="GO:0005737">
    <property type="term" value="C:cytoplasm"/>
    <property type="evidence" value="ECO:0007669"/>
    <property type="project" value="TreeGrafter"/>
</dbReference>
<dbReference type="SUPFAM" id="SSF56112">
    <property type="entry name" value="Protein kinase-like (PK-like)"/>
    <property type="match status" value="1"/>
</dbReference>
<dbReference type="Gene3D" id="1.25.40.10">
    <property type="entry name" value="Tetratricopeptide repeat domain"/>
    <property type="match status" value="1"/>
</dbReference>
<dbReference type="PANTHER" id="PTHR24058">
    <property type="entry name" value="DUAL SPECIFICITY PROTEIN KINASE"/>
    <property type="match status" value="1"/>
</dbReference>
<dbReference type="CDD" id="cd14225">
    <property type="entry name" value="PKc_DYRK4"/>
    <property type="match status" value="1"/>
</dbReference>
<evidence type="ECO:0000256" key="11">
    <source>
        <dbReference type="ARBA" id="ARBA00051680"/>
    </source>
</evidence>
<dbReference type="AlphaFoldDB" id="A0A7R9AM27"/>
<comment type="catalytic activity">
    <reaction evidence="11">
        <text>L-tyrosyl-[protein] + ATP = O-phospho-L-tyrosyl-[protein] + ADP + H(+)</text>
        <dbReference type="Rhea" id="RHEA:10596"/>
        <dbReference type="Rhea" id="RHEA-COMP:10136"/>
        <dbReference type="Rhea" id="RHEA-COMP:20101"/>
        <dbReference type="ChEBI" id="CHEBI:15378"/>
        <dbReference type="ChEBI" id="CHEBI:30616"/>
        <dbReference type="ChEBI" id="CHEBI:46858"/>
        <dbReference type="ChEBI" id="CHEBI:61978"/>
        <dbReference type="ChEBI" id="CHEBI:456216"/>
        <dbReference type="EC" id="2.7.12.1"/>
    </reaction>
</comment>
<evidence type="ECO:0000256" key="1">
    <source>
        <dbReference type="ARBA" id="ARBA00008867"/>
    </source>
</evidence>
<feature type="compositionally biased region" description="Low complexity" evidence="13">
    <location>
        <begin position="490"/>
        <end position="499"/>
    </location>
</feature>
<keyword evidence="4" id="KW-0597">Phosphoprotein</keyword>
<dbReference type="InterPro" id="IPR011009">
    <property type="entry name" value="Kinase-like_dom_sf"/>
</dbReference>
<dbReference type="PROSITE" id="PS00107">
    <property type="entry name" value="PROTEIN_KINASE_ATP"/>
    <property type="match status" value="1"/>
</dbReference>
<feature type="binding site" evidence="12">
    <location>
        <position position="220"/>
    </location>
    <ligand>
        <name>ATP</name>
        <dbReference type="ChEBI" id="CHEBI:30616"/>
    </ligand>
</feature>
<keyword evidence="5" id="KW-0808">Transferase</keyword>
<comment type="catalytic activity">
    <reaction evidence="9">
        <text>L-seryl-[protein] + ATP = O-phospho-L-seryl-[protein] + ADP + H(+)</text>
        <dbReference type="Rhea" id="RHEA:17989"/>
        <dbReference type="Rhea" id="RHEA-COMP:9863"/>
        <dbReference type="Rhea" id="RHEA-COMP:11604"/>
        <dbReference type="ChEBI" id="CHEBI:15378"/>
        <dbReference type="ChEBI" id="CHEBI:29999"/>
        <dbReference type="ChEBI" id="CHEBI:30616"/>
        <dbReference type="ChEBI" id="CHEBI:83421"/>
        <dbReference type="ChEBI" id="CHEBI:456216"/>
        <dbReference type="EC" id="2.7.12.1"/>
    </reaction>
</comment>
<organism evidence="15">
    <name type="scientific">Timema shepardi</name>
    <name type="common">Walking stick</name>
    <dbReference type="NCBI Taxonomy" id="629360"/>
    <lineage>
        <taxon>Eukaryota</taxon>
        <taxon>Metazoa</taxon>
        <taxon>Ecdysozoa</taxon>
        <taxon>Arthropoda</taxon>
        <taxon>Hexapoda</taxon>
        <taxon>Insecta</taxon>
        <taxon>Pterygota</taxon>
        <taxon>Neoptera</taxon>
        <taxon>Polyneoptera</taxon>
        <taxon>Phasmatodea</taxon>
        <taxon>Timematodea</taxon>
        <taxon>Timematoidea</taxon>
        <taxon>Timematidae</taxon>
        <taxon>Timema</taxon>
    </lineage>
</organism>
<keyword evidence="8 12" id="KW-0067">ATP-binding</keyword>
<accession>A0A7R9AM27</accession>
<comment type="catalytic activity">
    <reaction evidence="10">
        <text>L-threonyl-[protein] + ATP = O-phospho-L-threonyl-[protein] + ADP + H(+)</text>
        <dbReference type="Rhea" id="RHEA:46608"/>
        <dbReference type="Rhea" id="RHEA-COMP:11060"/>
        <dbReference type="Rhea" id="RHEA-COMP:11605"/>
        <dbReference type="ChEBI" id="CHEBI:15378"/>
        <dbReference type="ChEBI" id="CHEBI:30013"/>
        <dbReference type="ChEBI" id="CHEBI:30616"/>
        <dbReference type="ChEBI" id="CHEBI:61977"/>
        <dbReference type="ChEBI" id="CHEBI:456216"/>
        <dbReference type="EC" id="2.7.12.1"/>
    </reaction>
</comment>
<evidence type="ECO:0000313" key="15">
    <source>
        <dbReference type="EMBL" id="CAD7256641.1"/>
    </source>
</evidence>
<dbReference type="PROSITE" id="PS00108">
    <property type="entry name" value="PROTEIN_KINASE_ST"/>
    <property type="match status" value="1"/>
</dbReference>
<evidence type="ECO:0000256" key="9">
    <source>
        <dbReference type="ARBA" id="ARBA00049003"/>
    </source>
</evidence>
<name>A0A7R9AM27_TIMSH</name>
<evidence type="ECO:0000256" key="4">
    <source>
        <dbReference type="ARBA" id="ARBA00022553"/>
    </source>
</evidence>
<dbReference type="InterPro" id="IPR050494">
    <property type="entry name" value="Ser_Thr_dual-spec_kinase"/>
</dbReference>